<keyword evidence="3" id="KW-1185">Reference proteome</keyword>
<evidence type="ECO:0000313" key="2">
    <source>
        <dbReference type="EMBL" id="ABQ25480.1"/>
    </source>
</evidence>
<evidence type="ECO:0000259" key="1">
    <source>
        <dbReference type="Pfam" id="PF01909"/>
    </source>
</evidence>
<dbReference type="PANTHER" id="PTHR33933">
    <property type="entry name" value="NUCLEOTIDYLTRANSFERASE"/>
    <property type="match status" value="1"/>
</dbReference>
<dbReference type="GO" id="GO:0016779">
    <property type="term" value="F:nucleotidyltransferase activity"/>
    <property type="evidence" value="ECO:0007669"/>
    <property type="project" value="InterPro"/>
</dbReference>
<sequence>MIKNLNDREELALRDFLTKVAQRFGGNYLYSLMFGSKARGDAHEGSDLDVAVVMQDADFETKRAIYAIAYDELLENEVDISPVIFSRDVFERQKAAHFPLLREIERDMVPL</sequence>
<accession>A5GAB1</accession>
<dbReference type="HOGENOM" id="CLU_130257_3_2_7"/>
<dbReference type="InterPro" id="IPR043519">
    <property type="entry name" value="NT_sf"/>
</dbReference>
<dbReference type="InterPro" id="IPR002934">
    <property type="entry name" value="Polymerase_NTP_transf_dom"/>
</dbReference>
<dbReference type="Gene3D" id="3.30.460.10">
    <property type="entry name" value="Beta Polymerase, domain 2"/>
    <property type="match status" value="1"/>
</dbReference>
<dbReference type="SUPFAM" id="SSF81301">
    <property type="entry name" value="Nucleotidyltransferase"/>
    <property type="match status" value="1"/>
</dbReference>
<gene>
    <name evidence="2" type="ordered locus">Gura_1277</name>
</gene>
<dbReference type="PANTHER" id="PTHR33933:SF1">
    <property type="entry name" value="PROTEIN ADENYLYLTRANSFERASE MNTA-RELATED"/>
    <property type="match status" value="1"/>
</dbReference>
<dbReference type="KEGG" id="gur:Gura_1277"/>
<reference evidence="2 3" key="1">
    <citation type="submission" date="2007-05" db="EMBL/GenBank/DDBJ databases">
        <title>Complete sequence of Geobacter uraniireducens Rf4.</title>
        <authorList>
            <consortium name="US DOE Joint Genome Institute"/>
            <person name="Copeland A."/>
            <person name="Lucas S."/>
            <person name="Lapidus A."/>
            <person name="Barry K."/>
            <person name="Detter J.C."/>
            <person name="Glavina del Rio T."/>
            <person name="Hammon N."/>
            <person name="Israni S."/>
            <person name="Dalin E."/>
            <person name="Tice H."/>
            <person name="Pitluck S."/>
            <person name="Chertkov O."/>
            <person name="Brettin T."/>
            <person name="Bruce D."/>
            <person name="Han C."/>
            <person name="Schmutz J."/>
            <person name="Larimer F."/>
            <person name="Land M."/>
            <person name="Hauser L."/>
            <person name="Kyrpides N."/>
            <person name="Mikhailova N."/>
            <person name="Shelobolina E."/>
            <person name="Aklujkar M."/>
            <person name="Lovley D."/>
            <person name="Richardson P."/>
        </authorList>
    </citation>
    <scope>NUCLEOTIDE SEQUENCE [LARGE SCALE GENOMIC DNA]</scope>
    <source>
        <strain evidence="2 3">Rf4</strain>
    </source>
</reference>
<dbReference type="RefSeq" id="WP_011938198.1">
    <property type="nucleotide sequence ID" value="NC_009483.1"/>
</dbReference>
<feature type="domain" description="Polymerase nucleotidyl transferase" evidence="1">
    <location>
        <begin position="17"/>
        <end position="87"/>
    </location>
</feature>
<dbReference type="InterPro" id="IPR052548">
    <property type="entry name" value="Type_VII_TA_antitoxin"/>
</dbReference>
<name>A5GAB1_GEOUR</name>
<dbReference type="STRING" id="351605.Gura_1277"/>
<dbReference type="AlphaFoldDB" id="A5GAB1"/>
<dbReference type="Proteomes" id="UP000006695">
    <property type="component" value="Chromosome"/>
</dbReference>
<dbReference type="Pfam" id="PF01909">
    <property type="entry name" value="NTP_transf_2"/>
    <property type="match status" value="1"/>
</dbReference>
<dbReference type="EMBL" id="CP000698">
    <property type="protein sequence ID" value="ABQ25480.1"/>
    <property type="molecule type" value="Genomic_DNA"/>
</dbReference>
<protein>
    <submittedName>
        <fullName evidence="2">DNA polymerase, beta domain protein region</fullName>
    </submittedName>
</protein>
<dbReference type="CDD" id="cd05403">
    <property type="entry name" value="NT_KNTase_like"/>
    <property type="match status" value="1"/>
</dbReference>
<proteinExistence type="predicted"/>
<organism evidence="2 3">
    <name type="scientific">Geotalea uraniireducens (strain Rf4)</name>
    <name type="common">Geobacter uraniireducens</name>
    <dbReference type="NCBI Taxonomy" id="351605"/>
    <lineage>
        <taxon>Bacteria</taxon>
        <taxon>Pseudomonadati</taxon>
        <taxon>Thermodesulfobacteriota</taxon>
        <taxon>Desulfuromonadia</taxon>
        <taxon>Geobacterales</taxon>
        <taxon>Geobacteraceae</taxon>
        <taxon>Geotalea</taxon>
    </lineage>
</organism>
<evidence type="ECO:0000313" key="3">
    <source>
        <dbReference type="Proteomes" id="UP000006695"/>
    </source>
</evidence>
<dbReference type="OrthoDB" id="9803106at2"/>